<feature type="compositionally biased region" description="Basic and acidic residues" evidence="1">
    <location>
        <begin position="187"/>
        <end position="200"/>
    </location>
</feature>
<proteinExistence type="predicted"/>
<evidence type="ECO:0000256" key="1">
    <source>
        <dbReference type="SAM" id="MobiDB-lite"/>
    </source>
</evidence>
<dbReference type="EMBL" id="BONX01000028">
    <property type="protein sequence ID" value="GIG97711.1"/>
    <property type="molecule type" value="Genomic_DNA"/>
</dbReference>
<reference evidence="2 3" key="1">
    <citation type="submission" date="2021-01" db="EMBL/GenBank/DDBJ databases">
        <title>Whole genome shotgun sequence of Plantactinospora mayteni NBRC 109088.</title>
        <authorList>
            <person name="Komaki H."/>
            <person name="Tamura T."/>
        </authorList>
    </citation>
    <scope>NUCLEOTIDE SEQUENCE [LARGE SCALE GENOMIC DNA]</scope>
    <source>
        <strain evidence="2 3">NBRC 109088</strain>
    </source>
</reference>
<feature type="region of interest" description="Disordered" evidence="1">
    <location>
        <begin position="185"/>
        <end position="208"/>
    </location>
</feature>
<keyword evidence="3" id="KW-1185">Reference proteome</keyword>
<name>A0ABQ4ESS3_9ACTN</name>
<accession>A0ABQ4ESS3</accession>
<protein>
    <submittedName>
        <fullName evidence="2">Uncharacterized protein</fullName>
    </submittedName>
</protein>
<evidence type="ECO:0000313" key="2">
    <source>
        <dbReference type="EMBL" id="GIG97711.1"/>
    </source>
</evidence>
<dbReference type="Proteomes" id="UP000621500">
    <property type="component" value="Unassembled WGS sequence"/>
</dbReference>
<gene>
    <name evidence="2" type="ORF">Pma05_42840</name>
</gene>
<dbReference type="InterPro" id="IPR054219">
    <property type="entry name" value="DUF6939"/>
</dbReference>
<dbReference type="RefSeq" id="WP_203859180.1">
    <property type="nucleotide sequence ID" value="NZ_BAAAZQ010000013.1"/>
</dbReference>
<comment type="caution">
    <text evidence="2">The sequence shown here is derived from an EMBL/GenBank/DDBJ whole genome shotgun (WGS) entry which is preliminary data.</text>
</comment>
<sequence length="208" mass="22466">MTIRVMSRRRSAATIEAAAPGALVLDVTSRGPDPWVRLSPFYPHGGIPVPFSPGVSGESVEGIWQALKVFAGVDVDPSRLGVTTMKGLKRTVRRYGAVRGHRAGLTGDRLLDYPEARRLIYLPTYRWVLEQPAADLVAELRRLAADRDVVLLDYTTNADVADLDTPLSHAALVRSFLTGDWPAESLPDGRAEAVPDERVEAVSGGPAG</sequence>
<dbReference type="Pfam" id="PF22075">
    <property type="entry name" value="DUF6939"/>
    <property type="match status" value="1"/>
</dbReference>
<organism evidence="2 3">
    <name type="scientific">Plantactinospora mayteni</name>
    <dbReference type="NCBI Taxonomy" id="566021"/>
    <lineage>
        <taxon>Bacteria</taxon>
        <taxon>Bacillati</taxon>
        <taxon>Actinomycetota</taxon>
        <taxon>Actinomycetes</taxon>
        <taxon>Micromonosporales</taxon>
        <taxon>Micromonosporaceae</taxon>
        <taxon>Plantactinospora</taxon>
    </lineage>
</organism>
<evidence type="ECO:0000313" key="3">
    <source>
        <dbReference type="Proteomes" id="UP000621500"/>
    </source>
</evidence>